<keyword evidence="4" id="KW-1185">Reference proteome</keyword>
<feature type="domain" description="Reverse transcriptase Ty1/copia-type" evidence="2">
    <location>
        <begin position="682"/>
        <end position="906"/>
    </location>
</feature>
<protein>
    <submittedName>
        <fullName evidence="3">Transposon TyH3 Gag-Pol polyprotein</fullName>
    </submittedName>
</protein>
<feature type="region of interest" description="Disordered" evidence="1">
    <location>
        <begin position="61"/>
        <end position="84"/>
    </location>
</feature>
<dbReference type="Gene3D" id="3.30.420.10">
    <property type="entry name" value="Ribonuclease H-like superfamily/Ribonuclease H"/>
    <property type="match status" value="1"/>
</dbReference>
<feature type="non-terminal residue" evidence="3">
    <location>
        <position position="943"/>
    </location>
</feature>
<dbReference type="Proteomes" id="UP000241890">
    <property type="component" value="Unassembled WGS sequence"/>
</dbReference>
<dbReference type="InterPro" id="IPR036397">
    <property type="entry name" value="RNaseH_sf"/>
</dbReference>
<dbReference type="GO" id="GO:0003676">
    <property type="term" value="F:nucleic acid binding"/>
    <property type="evidence" value="ECO:0007669"/>
    <property type="project" value="InterPro"/>
</dbReference>
<feature type="compositionally biased region" description="Basic and acidic residues" evidence="1">
    <location>
        <begin position="61"/>
        <end position="70"/>
    </location>
</feature>
<accession>A0A2R5GW75</accession>
<dbReference type="InterPro" id="IPR013103">
    <property type="entry name" value="RVT_2"/>
</dbReference>
<comment type="caution">
    <text evidence="3">The sequence shown here is derived from an EMBL/GenBank/DDBJ whole genome shotgun (WGS) entry which is preliminary data.</text>
</comment>
<dbReference type="InterPro" id="IPR012337">
    <property type="entry name" value="RNaseH-like_sf"/>
</dbReference>
<dbReference type="EMBL" id="BEYU01000287">
    <property type="protein sequence ID" value="GBG35086.1"/>
    <property type="molecule type" value="Genomic_DNA"/>
</dbReference>
<dbReference type="InterPro" id="IPR043502">
    <property type="entry name" value="DNA/RNA_pol_sf"/>
</dbReference>
<gene>
    <name evidence="3" type="ORF">FCC1311_113092</name>
</gene>
<evidence type="ECO:0000313" key="4">
    <source>
        <dbReference type="Proteomes" id="UP000241890"/>
    </source>
</evidence>
<dbReference type="SUPFAM" id="SSF53098">
    <property type="entry name" value="Ribonuclease H-like"/>
    <property type="match status" value="1"/>
</dbReference>
<feature type="region of interest" description="Disordered" evidence="1">
    <location>
        <begin position="242"/>
        <end position="273"/>
    </location>
</feature>
<evidence type="ECO:0000313" key="3">
    <source>
        <dbReference type="EMBL" id="GBG35086.1"/>
    </source>
</evidence>
<evidence type="ECO:0000256" key="1">
    <source>
        <dbReference type="SAM" id="MobiDB-lite"/>
    </source>
</evidence>
<sequence length="943" mass="104165">MTSNATDIANSILRGRTNVTPVAPLLREELEADWTTFKHRLLQHLRVSKCHPEAVDKAIKATGAAEEKSNDGTNAAEDAAKTKASEEAQDLNDYLLNELIKAFGRNFSTLVEHQNQLSGVKAWNDIVTTLETQSSNRFLNSYRRIFDHLSETKLRAALETSDGNTGYLTWHSRFQALALDFATQLGGPPEKAYTTVATMAIHMIQLHLGNEGLLSIHIPDGTTVFGLNELLARMRLVSKEYAGRPGGKSHHAPGHRDQSARSNSSKGPHGMRARNPREAITLDIAGPFPTPSYSKGHRYALIAKDLVSDYVYAFFLQDTKNMDQSLMKLRTLWHGTHQTAATIFVDAATYFLSRPVERLLDTWHWDTRISMPTGRNTKSPYERHFGPDGYAHGTHHVLNLTTGRITTSRAVIVYDKALLPNVSPNWSIHDPRFKENLPASHRLLAGTSAYGGVPRPRTQPRSTLRDKVIGSHAAQLSEDLELALGRQMNSSQQHEPVARQAPAPDASQADLLGPGNQALEPATPPDFSLPLDHSHSRPLSRIATTSDSKDDLGSESEIDDDQDSTYTSPPSSPAARKTVPDRTGASPAHAELGGRRSARKRTAAISRCGGGSQSGAKMTAYAATPTLNTVDAADVHPDPRTVADIRAMQPSRKEAWEESLQREFSNLVRTNTLEIAKPEEVRGHQLMNSKWVFKTKADGTLKSRLVCVGTNEPITSPLDVFSPTIDRTSLHIATVLALTRQWTVAQADVTGAFLMAKLGEDEKLFMRAPDGLNMPKGTPLRLRTSLYGLRSAPKRFNDHLTSILKDLGLKQSLVDKSLFFSTDALVTVHVDDLRIAAKPKRVDSIINGLSKALKITTERGDNLTYLGTDITIDSGKRTATLSQEKHCRKMLKDRKMDRINPVKAPLDRGIELPDHDKDEQDPRYRSMLGSLMYLLQTRPDMAF</sequence>
<dbReference type="SUPFAM" id="SSF56672">
    <property type="entry name" value="DNA/RNA polymerases"/>
    <property type="match status" value="1"/>
</dbReference>
<proteinExistence type="predicted"/>
<reference evidence="3 4" key="1">
    <citation type="submission" date="2017-12" db="EMBL/GenBank/DDBJ databases">
        <title>Sequencing, de novo assembly and annotation of complete genome of a new Thraustochytrid species, strain FCC1311.</title>
        <authorList>
            <person name="Sedici K."/>
            <person name="Godart F."/>
            <person name="Aiese Cigliano R."/>
            <person name="Sanseverino W."/>
            <person name="Barakat M."/>
            <person name="Ortet P."/>
            <person name="Marechal E."/>
            <person name="Cagnac O."/>
            <person name="Amato A."/>
        </authorList>
    </citation>
    <scope>NUCLEOTIDE SEQUENCE [LARGE SCALE GENOMIC DNA]</scope>
</reference>
<organism evidence="3 4">
    <name type="scientific">Hondaea fermentalgiana</name>
    <dbReference type="NCBI Taxonomy" id="2315210"/>
    <lineage>
        <taxon>Eukaryota</taxon>
        <taxon>Sar</taxon>
        <taxon>Stramenopiles</taxon>
        <taxon>Bigyra</taxon>
        <taxon>Labyrinthulomycetes</taxon>
        <taxon>Thraustochytrida</taxon>
        <taxon>Thraustochytriidae</taxon>
        <taxon>Hondaea</taxon>
    </lineage>
</organism>
<feature type="region of interest" description="Disordered" evidence="1">
    <location>
        <begin position="902"/>
        <end position="922"/>
    </location>
</feature>
<feature type="compositionally biased region" description="Acidic residues" evidence="1">
    <location>
        <begin position="553"/>
        <end position="563"/>
    </location>
</feature>
<feature type="region of interest" description="Disordered" evidence="1">
    <location>
        <begin position="487"/>
        <end position="615"/>
    </location>
</feature>
<dbReference type="Pfam" id="PF07727">
    <property type="entry name" value="RVT_2"/>
    <property type="match status" value="1"/>
</dbReference>
<evidence type="ECO:0000259" key="2">
    <source>
        <dbReference type="Pfam" id="PF07727"/>
    </source>
</evidence>
<dbReference type="OrthoDB" id="116276at2759"/>
<dbReference type="InParanoid" id="A0A2R5GW75"/>
<name>A0A2R5GW75_9STRA</name>
<dbReference type="AlphaFoldDB" id="A0A2R5GW75"/>